<dbReference type="GO" id="GO:0003735">
    <property type="term" value="F:structural constituent of ribosome"/>
    <property type="evidence" value="ECO:0007669"/>
    <property type="project" value="UniProtKB-UniRule"/>
</dbReference>
<gene>
    <name evidence="8" type="ORF">UX85_C0001G0108</name>
</gene>
<evidence type="ECO:0000256" key="6">
    <source>
        <dbReference type="NCBIfam" id="TIGR03625"/>
    </source>
</evidence>
<evidence type="ECO:0000256" key="7">
    <source>
        <dbReference type="SAM" id="MobiDB-lite"/>
    </source>
</evidence>
<accession>A0A0G1RX49</accession>
<dbReference type="PANTHER" id="PTHR11229">
    <property type="entry name" value="50S RIBOSOMAL PROTEIN L3"/>
    <property type="match status" value="1"/>
</dbReference>
<dbReference type="Gene3D" id="2.40.30.10">
    <property type="entry name" value="Translation factors"/>
    <property type="match status" value="1"/>
</dbReference>
<keyword evidence="5" id="KW-0687">Ribonucleoprotein</keyword>
<dbReference type="AlphaFoldDB" id="A0A0G1RX49"/>
<dbReference type="FunFam" id="2.40.30.10:FF:000004">
    <property type="entry name" value="50S ribosomal protein L3"/>
    <property type="match status" value="1"/>
</dbReference>
<dbReference type="SUPFAM" id="SSF50447">
    <property type="entry name" value="Translation proteins"/>
    <property type="match status" value="1"/>
</dbReference>
<feature type="region of interest" description="Disordered" evidence="7">
    <location>
        <begin position="122"/>
        <end position="145"/>
    </location>
</feature>
<name>A0A0G1RX49_9BACT</name>
<sequence length="201" mass="21685">MIMINSFYGTKFTTTQAFDAKGRRQVVSVVKVEPLVVTQVKTLDRDGYWGLKVGIGQKSVKRGAKKAKGPRFLREIKLESEPELKPGDLVPVDAVLKPQDKVKVTGISLGRGFAGVMKRHGFAGGPKTHGQSDRARAPGSIGMRTDPGRVWKGKKMAGHYGAATVTVKNCQVVSVSEADNLLTLTGTVPGFRKGLLKLTKI</sequence>
<comment type="caution">
    <text evidence="8">The sequence shown here is derived from an EMBL/GenBank/DDBJ whole genome shotgun (WGS) entry which is preliminary data.</text>
</comment>
<dbReference type="NCBIfam" id="TIGR03625">
    <property type="entry name" value="L3_bact"/>
    <property type="match status" value="1"/>
</dbReference>
<evidence type="ECO:0000256" key="3">
    <source>
        <dbReference type="ARBA" id="ARBA00022884"/>
    </source>
</evidence>
<dbReference type="PATRIC" id="fig|1618371.3.peg.109"/>
<dbReference type="EMBL" id="LCNT01000001">
    <property type="protein sequence ID" value="KKU61894.1"/>
    <property type="molecule type" value="Genomic_DNA"/>
</dbReference>
<proteinExistence type="inferred from homology"/>
<dbReference type="Gene3D" id="3.30.160.810">
    <property type="match status" value="1"/>
</dbReference>
<protein>
    <recommendedName>
        <fullName evidence="6">50S ribosomal protein L3</fullName>
    </recommendedName>
</protein>
<organism evidence="8 9">
    <name type="scientific">Candidatus Beckwithbacteria bacterium GW2011_GWB1_47_15</name>
    <dbReference type="NCBI Taxonomy" id="1618371"/>
    <lineage>
        <taxon>Bacteria</taxon>
        <taxon>Candidatus Beckwithiibacteriota</taxon>
    </lineage>
</organism>
<dbReference type="Proteomes" id="UP000033860">
    <property type="component" value="Unassembled WGS sequence"/>
</dbReference>
<evidence type="ECO:0000256" key="2">
    <source>
        <dbReference type="ARBA" id="ARBA00022730"/>
    </source>
</evidence>
<comment type="similarity">
    <text evidence="1">Belongs to the universal ribosomal protein uL3 family.</text>
</comment>
<evidence type="ECO:0000256" key="1">
    <source>
        <dbReference type="ARBA" id="ARBA00006540"/>
    </source>
</evidence>
<dbReference type="PANTHER" id="PTHR11229:SF16">
    <property type="entry name" value="LARGE RIBOSOMAL SUBUNIT PROTEIN UL3C"/>
    <property type="match status" value="1"/>
</dbReference>
<reference evidence="8 9" key="1">
    <citation type="journal article" date="2015" name="Nature">
        <title>rRNA introns, odd ribosomes, and small enigmatic genomes across a large radiation of phyla.</title>
        <authorList>
            <person name="Brown C.T."/>
            <person name="Hug L.A."/>
            <person name="Thomas B.C."/>
            <person name="Sharon I."/>
            <person name="Castelle C.J."/>
            <person name="Singh A."/>
            <person name="Wilkins M.J."/>
            <person name="Williams K.H."/>
            <person name="Banfield J.F."/>
        </authorList>
    </citation>
    <scope>NUCLEOTIDE SEQUENCE [LARGE SCALE GENOMIC DNA]</scope>
</reference>
<dbReference type="GO" id="GO:0019843">
    <property type="term" value="F:rRNA binding"/>
    <property type="evidence" value="ECO:0007669"/>
    <property type="project" value="UniProtKB-KW"/>
</dbReference>
<evidence type="ECO:0000256" key="4">
    <source>
        <dbReference type="ARBA" id="ARBA00022980"/>
    </source>
</evidence>
<dbReference type="GO" id="GO:0022625">
    <property type="term" value="C:cytosolic large ribosomal subunit"/>
    <property type="evidence" value="ECO:0007669"/>
    <property type="project" value="TreeGrafter"/>
</dbReference>
<evidence type="ECO:0000313" key="8">
    <source>
        <dbReference type="EMBL" id="KKU61894.1"/>
    </source>
</evidence>
<dbReference type="GO" id="GO:0006412">
    <property type="term" value="P:translation"/>
    <property type="evidence" value="ECO:0007669"/>
    <property type="project" value="UniProtKB-UniRule"/>
</dbReference>
<keyword evidence="3" id="KW-0694">RNA-binding</keyword>
<dbReference type="Pfam" id="PF00297">
    <property type="entry name" value="Ribosomal_L3"/>
    <property type="match status" value="1"/>
</dbReference>
<dbReference type="InterPro" id="IPR009000">
    <property type="entry name" value="Transl_B-barrel_sf"/>
</dbReference>
<dbReference type="InterPro" id="IPR019927">
    <property type="entry name" value="Ribosomal_uL3_bac/org-type"/>
</dbReference>
<keyword evidence="4 8" id="KW-0689">Ribosomal protein</keyword>
<dbReference type="InterPro" id="IPR000597">
    <property type="entry name" value="Ribosomal_uL3"/>
</dbReference>
<evidence type="ECO:0000313" key="9">
    <source>
        <dbReference type="Proteomes" id="UP000033860"/>
    </source>
</evidence>
<evidence type="ECO:0000256" key="5">
    <source>
        <dbReference type="ARBA" id="ARBA00023274"/>
    </source>
</evidence>
<keyword evidence="2" id="KW-0699">rRNA-binding</keyword>